<protein>
    <recommendedName>
        <fullName evidence="1">Putative Se/S carrier protein-like domain-containing protein</fullName>
    </recommendedName>
</protein>
<dbReference type="OrthoDB" id="47462at2"/>
<gene>
    <name evidence="2" type="ORF">IX53_03905</name>
</gene>
<dbReference type="EMBL" id="CP011232">
    <property type="protein sequence ID" value="AKI97104.1"/>
    <property type="molecule type" value="Genomic_DNA"/>
</dbReference>
<name>A0A0G2ZC17_9BACT</name>
<keyword evidence="3" id="KW-1185">Reference proteome</keyword>
<dbReference type="KEGG" id="kpf:IX53_03905"/>
<dbReference type="PATRIC" id="fig|1330330.3.peg.783"/>
<evidence type="ECO:0000313" key="3">
    <source>
        <dbReference type="Proteomes" id="UP000035159"/>
    </source>
</evidence>
<sequence>MADTLDLDGLLIISQKEVYEALRILSSESLFTKLFPTPPTVFAGCSISLAMKATDLKKAKEILENNGVKVLKVVYLNKNVIGEFYDCSGY</sequence>
<dbReference type="Proteomes" id="UP000035159">
    <property type="component" value="Chromosome"/>
</dbReference>
<feature type="domain" description="Putative Se/S carrier protein-like" evidence="1">
    <location>
        <begin position="14"/>
        <end position="74"/>
    </location>
</feature>
<dbReference type="RefSeq" id="WP_047754238.1">
    <property type="nucleotide sequence ID" value="NZ_CAJUHA010000013.1"/>
</dbReference>
<dbReference type="Pfam" id="PF11823">
    <property type="entry name" value="Se_S_carrier"/>
    <property type="match status" value="1"/>
</dbReference>
<dbReference type="AlphaFoldDB" id="A0A0G2ZC17"/>
<dbReference type="InterPro" id="IPR021778">
    <property type="entry name" value="Se/S_carrier-like"/>
</dbReference>
<evidence type="ECO:0000313" key="2">
    <source>
        <dbReference type="EMBL" id="AKI97104.1"/>
    </source>
</evidence>
<reference evidence="2 3" key="1">
    <citation type="submission" date="2015-04" db="EMBL/GenBank/DDBJ databases">
        <title>Complete Genome Sequence of Kosmotoga pacifica SLHLJ1.</title>
        <authorList>
            <person name="Jiang L.J."/>
            <person name="Shao Z.Z."/>
            <person name="Jebbar M."/>
        </authorList>
    </citation>
    <scope>NUCLEOTIDE SEQUENCE [LARGE SCALE GENOMIC DNA]</scope>
    <source>
        <strain evidence="2 3">SLHLJ1</strain>
    </source>
</reference>
<proteinExistence type="predicted"/>
<organism evidence="2 3">
    <name type="scientific">Kosmotoga pacifica</name>
    <dbReference type="NCBI Taxonomy" id="1330330"/>
    <lineage>
        <taxon>Bacteria</taxon>
        <taxon>Thermotogati</taxon>
        <taxon>Thermotogota</taxon>
        <taxon>Thermotogae</taxon>
        <taxon>Kosmotogales</taxon>
        <taxon>Kosmotogaceae</taxon>
        <taxon>Kosmotoga</taxon>
    </lineage>
</organism>
<evidence type="ECO:0000259" key="1">
    <source>
        <dbReference type="Pfam" id="PF11823"/>
    </source>
</evidence>
<accession>A0A0G2ZC17</accession>
<dbReference type="STRING" id="1330330.IX53_03905"/>